<proteinExistence type="predicted"/>
<dbReference type="RefSeq" id="WP_344796581.1">
    <property type="nucleotide sequence ID" value="NZ_BAABBN010000004.1"/>
</dbReference>
<evidence type="ECO:0000313" key="1">
    <source>
        <dbReference type="EMBL" id="GAA3918699.1"/>
    </source>
</evidence>
<keyword evidence="2" id="KW-1185">Reference proteome</keyword>
<dbReference type="EMBL" id="BAABBN010000004">
    <property type="protein sequence ID" value="GAA3918699.1"/>
    <property type="molecule type" value="Genomic_DNA"/>
</dbReference>
<accession>A0ABP7MDY7</accession>
<protein>
    <submittedName>
        <fullName evidence="1">Uncharacterized protein</fullName>
    </submittedName>
</protein>
<evidence type="ECO:0000313" key="2">
    <source>
        <dbReference type="Proteomes" id="UP001501565"/>
    </source>
</evidence>
<dbReference type="Proteomes" id="UP001501565">
    <property type="component" value="Unassembled WGS sequence"/>
</dbReference>
<gene>
    <name evidence="1" type="ORF">GCM10022277_12470</name>
</gene>
<reference evidence="2" key="1">
    <citation type="journal article" date="2019" name="Int. J. Syst. Evol. Microbiol.">
        <title>The Global Catalogue of Microorganisms (GCM) 10K type strain sequencing project: providing services to taxonomists for standard genome sequencing and annotation.</title>
        <authorList>
            <consortium name="The Broad Institute Genomics Platform"/>
            <consortium name="The Broad Institute Genome Sequencing Center for Infectious Disease"/>
            <person name="Wu L."/>
            <person name="Ma J."/>
        </authorList>
    </citation>
    <scope>NUCLEOTIDE SEQUENCE [LARGE SCALE GENOMIC DNA]</scope>
    <source>
        <strain evidence="2">JCM 17551</strain>
    </source>
</reference>
<organism evidence="1 2">
    <name type="scientific">Litoribacillus peritrichatus</name>
    <dbReference type="NCBI Taxonomy" id="718191"/>
    <lineage>
        <taxon>Bacteria</taxon>
        <taxon>Pseudomonadati</taxon>
        <taxon>Pseudomonadota</taxon>
        <taxon>Gammaproteobacteria</taxon>
        <taxon>Oceanospirillales</taxon>
        <taxon>Oceanospirillaceae</taxon>
        <taxon>Litoribacillus</taxon>
    </lineage>
</organism>
<sequence length="91" mass="10586">MSTLPIDHEKLEEYRTLTTVSGVYLEVWAQVLKDKRMRDSLADCLVRFSENDTEFLIDIIRPRPTKILGGGDGRIKVDKKTREIILFTYAR</sequence>
<comment type="caution">
    <text evidence="1">The sequence shown here is derived from an EMBL/GenBank/DDBJ whole genome shotgun (WGS) entry which is preliminary data.</text>
</comment>
<name>A0ABP7MDY7_9GAMM</name>